<proteinExistence type="predicted"/>
<dbReference type="GO" id="GO:0005524">
    <property type="term" value="F:ATP binding"/>
    <property type="evidence" value="ECO:0007669"/>
    <property type="project" value="UniProtKB-KW"/>
</dbReference>
<dbReference type="AlphaFoldDB" id="A0A6C0DUK6"/>
<dbReference type="GO" id="GO:0005663">
    <property type="term" value="C:DNA replication factor C complex"/>
    <property type="evidence" value="ECO:0007669"/>
    <property type="project" value="TreeGrafter"/>
</dbReference>
<dbReference type="PANTHER" id="PTHR11669">
    <property type="entry name" value="REPLICATION FACTOR C / DNA POLYMERASE III GAMMA-TAU SUBUNIT"/>
    <property type="match status" value="1"/>
</dbReference>
<keyword evidence="3" id="KW-0067">ATP-binding</keyword>
<feature type="domain" description="AAA+ ATPase" evidence="4">
    <location>
        <begin position="20"/>
        <end position="156"/>
    </location>
</feature>
<dbReference type="SUPFAM" id="SSF52540">
    <property type="entry name" value="P-loop containing nucleoside triphosphate hydrolases"/>
    <property type="match status" value="1"/>
</dbReference>
<dbReference type="GO" id="GO:0006261">
    <property type="term" value="P:DNA-templated DNA replication"/>
    <property type="evidence" value="ECO:0007669"/>
    <property type="project" value="TreeGrafter"/>
</dbReference>
<dbReference type="SMART" id="SM00382">
    <property type="entry name" value="AAA"/>
    <property type="match status" value="1"/>
</dbReference>
<keyword evidence="2" id="KW-0547">Nucleotide-binding</keyword>
<evidence type="ECO:0000259" key="4">
    <source>
        <dbReference type="SMART" id="SM00382"/>
    </source>
</evidence>
<evidence type="ECO:0000256" key="2">
    <source>
        <dbReference type="ARBA" id="ARBA00022741"/>
    </source>
</evidence>
<evidence type="ECO:0000313" key="5">
    <source>
        <dbReference type="EMBL" id="QHT20158.1"/>
    </source>
</evidence>
<dbReference type="InterPro" id="IPR050238">
    <property type="entry name" value="DNA_Rep/Repair_Clamp_Loader"/>
</dbReference>
<evidence type="ECO:0000256" key="1">
    <source>
        <dbReference type="ARBA" id="ARBA00022705"/>
    </source>
</evidence>
<dbReference type="Gene3D" id="3.40.50.300">
    <property type="entry name" value="P-loop containing nucleotide triphosphate hydrolases"/>
    <property type="match status" value="1"/>
</dbReference>
<keyword evidence="1" id="KW-0235">DNA replication</keyword>
<name>A0A6C0DUK6_9ZZZZ</name>
<evidence type="ECO:0000256" key="3">
    <source>
        <dbReference type="ARBA" id="ARBA00022840"/>
    </source>
</evidence>
<reference evidence="5" key="1">
    <citation type="journal article" date="2020" name="Nature">
        <title>Giant virus diversity and host interactions through global metagenomics.</title>
        <authorList>
            <person name="Schulz F."/>
            <person name="Roux S."/>
            <person name="Paez-Espino D."/>
            <person name="Jungbluth S."/>
            <person name="Walsh D.A."/>
            <person name="Denef V.J."/>
            <person name="McMahon K.D."/>
            <person name="Konstantinidis K.T."/>
            <person name="Eloe-Fadrosh E.A."/>
            <person name="Kyrpides N.C."/>
            <person name="Woyke T."/>
        </authorList>
    </citation>
    <scope>NUCLEOTIDE SEQUENCE</scope>
    <source>
        <strain evidence="5">GVMAG-M-3300023174-60</strain>
    </source>
</reference>
<dbReference type="GO" id="GO:0006281">
    <property type="term" value="P:DNA repair"/>
    <property type="evidence" value="ECO:0007669"/>
    <property type="project" value="TreeGrafter"/>
</dbReference>
<protein>
    <recommendedName>
        <fullName evidence="4">AAA+ ATPase domain-containing protein</fullName>
    </recommendedName>
</protein>
<dbReference type="EMBL" id="MN739677">
    <property type="protein sequence ID" value="QHT20158.1"/>
    <property type="molecule type" value="Genomic_DNA"/>
</dbReference>
<dbReference type="GO" id="GO:0003689">
    <property type="term" value="F:DNA clamp loader activity"/>
    <property type="evidence" value="ECO:0007669"/>
    <property type="project" value="TreeGrafter"/>
</dbReference>
<dbReference type="PANTHER" id="PTHR11669:SF20">
    <property type="entry name" value="REPLICATION FACTOR C SUBUNIT 4"/>
    <property type="match status" value="1"/>
</dbReference>
<accession>A0A6C0DUK6</accession>
<sequence>MTSLVGQESVWNECINQFDTPSHIFITGAAGCGKTILIRELLQKYATLKKRPNKHLWGYESVDECLLLGPDQDRGIQTIRGQVSLFIRQKSVGEEIFRWVVVDDVDTFPQISQQALRRPMESYSHITRFLFVGTSEEDLIPALRSRCIHIAMNSLDMFTYMPLLLKNVDMPHPEKITMDMWSWIVNIAGSNISDLVRLLKLVRDIHVTFNEEITLDCVRILCSAPFYYDFIPLLKAMSEKNSVDAIKSLLVIWKRGYAYEDILESFQTINTIFGNDNFSDNILIHKFLINSWISYCKGNTSILALQNIVYKTLNES</sequence>
<organism evidence="5">
    <name type="scientific">viral metagenome</name>
    <dbReference type="NCBI Taxonomy" id="1070528"/>
    <lineage>
        <taxon>unclassified sequences</taxon>
        <taxon>metagenomes</taxon>
        <taxon>organismal metagenomes</taxon>
    </lineage>
</organism>
<dbReference type="InterPro" id="IPR027417">
    <property type="entry name" value="P-loop_NTPase"/>
</dbReference>
<dbReference type="InterPro" id="IPR003593">
    <property type="entry name" value="AAA+_ATPase"/>
</dbReference>